<dbReference type="PANTHER" id="PTHR21017:SF17">
    <property type="entry name" value="PROTEIN NIPSNAP"/>
    <property type="match status" value="1"/>
</dbReference>
<dbReference type="PANTHER" id="PTHR21017">
    <property type="entry name" value="NIPSNAP-RELATED"/>
    <property type="match status" value="1"/>
</dbReference>
<comment type="caution">
    <text evidence="3">The sequence shown here is derived from an EMBL/GenBank/DDBJ whole genome shotgun (WGS) entry which is preliminary data.</text>
</comment>
<keyword evidence="4" id="KW-1185">Reference proteome</keyword>
<feature type="domain" description="NIPSNAP" evidence="2">
    <location>
        <begin position="61"/>
        <end position="161"/>
    </location>
</feature>
<evidence type="ECO:0000313" key="3">
    <source>
        <dbReference type="EMBL" id="KAK2711464.1"/>
    </source>
</evidence>
<dbReference type="FunFam" id="3.30.70.100:FF:000003">
    <property type="entry name" value="Protein NipSnap homolog 2"/>
    <property type="match status" value="1"/>
</dbReference>
<dbReference type="EMBL" id="JAVRJZ010000016">
    <property type="protein sequence ID" value="KAK2711466.1"/>
    <property type="molecule type" value="Genomic_DNA"/>
</dbReference>
<organism evidence="3 4">
    <name type="scientific">Artemia franciscana</name>
    <name type="common">Brine shrimp</name>
    <name type="synonym">Artemia sanfranciscana</name>
    <dbReference type="NCBI Taxonomy" id="6661"/>
    <lineage>
        <taxon>Eukaryota</taxon>
        <taxon>Metazoa</taxon>
        <taxon>Ecdysozoa</taxon>
        <taxon>Arthropoda</taxon>
        <taxon>Crustacea</taxon>
        <taxon>Branchiopoda</taxon>
        <taxon>Anostraca</taxon>
        <taxon>Artemiidae</taxon>
        <taxon>Artemia</taxon>
    </lineage>
</organism>
<dbReference type="InterPro" id="IPR012577">
    <property type="entry name" value="NIPSNAP"/>
</dbReference>
<dbReference type="InterPro" id="IPR011008">
    <property type="entry name" value="Dimeric_a/b-barrel"/>
</dbReference>
<gene>
    <name evidence="3" type="ORF">QYM36_012587</name>
</gene>
<dbReference type="Gene3D" id="3.30.70.100">
    <property type="match status" value="2"/>
</dbReference>
<dbReference type="EMBL" id="JAVRJZ010000016">
    <property type="protein sequence ID" value="KAK2711465.1"/>
    <property type="molecule type" value="Genomic_DNA"/>
</dbReference>
<name>A0AA88L379_ARTSF</name>
<dbReference type="SUPFAM" id="SSF54909">
    <property type="entry name" value="Dimeric alpha+beta barrel"/>
    <property type="match status" value="2"/>
</dbReference>
<dbReference type="Proteomes" id="UP001187531">
    <property type="component" value="Unassembled WGS sequence"/>
</dbReference>
<dbReference type="GO" id="GO:0005739">
    <property type="term" value="C:mitochondrion"/>
    <property type="evidence" value="ECO:0007669"/>
    <property type="project" value="TreeGrafter"/>
</dbReference>
<dbReference type="EMBL" id="JAVRJZ010000016">
    <property type="protein sequence ID" value="KAK2711467.1"/>
    <property type="molecule type" value="Genomic_DNA"/>
</dbReference>
<evidence type="ECO:0000313" key="4">
    <source>
        <dbReference type="Proteomes" id="UP001187531"/>
    </source>
</evidence>
<dbReference type="EMBL" id="JAVRJZ010000016">
    <property type="protein sequence ID" value="KAK2711463.1"/>
    <property type="molecule type" value="Genomic_DNA"/>
</dbReference>
<dbReference type="GO" id="GO:0000423">
    <property type="term" value="P:mitophagy"/>
    <property type="evidence" value="ECO:0007669"/>
    <property type="project" value="UniProtKB-ARBA"/>
</dbReference>
<proteinExistence type="inferred from homology"/>
<evidence type="ECO:0000259" key="2">
    <source>
        <dbReference type="Pfam" id="PF07978"/>
    </source>
</evidence>
<dbReference type="Pfam" id="PF07978">
    <property type="entry name" value="NIPSNAP"/>
    <property type="match status" value="2"/>
</dbReference>
<comment type="similarity">
    <text evidence="1">Belongs to the NipSnap family.</text>
</comment>
<feature type="domain" description="NIPSNAP" evidence="2">
    <location>
        <begin position="174"/>
        <end position="271"/>
    </location>
</feature>
<sequence length="273" mass="31803">MDHGKFCRVFQLFSGVERRAFHSGSSCLESSEGWLSKLLVRKIEPTKESHSRLLADKEVIYEIQTHNVKPDKTEGYLKNMEKKANLIKNCPDLQIELVGSWGVSVGDQDQFLHICRYKGGYSTIDKSGAMLKNNQDAQSLLKERAGYLRSRHSQFILPFSYWPEIKMRTGNSIYEVRSYTLKPGTMIEWGNNWARAINFRRENEEAFAGFFSQVGRLYQVHHFWTYADLQTRKETRESAWRKPGWDECVAYTVPLIKKMESRILYPLSFSPTH</sequence>
<protein>
    <recommendedName>
        <fullName evidence="2">NIPSNAP domain-containing protein</fullName>
    </recommendedName>
</protein>
<dbReference type="EMBL" id="JAVRJZ010000016">
    <property type="protein sequence ID" value="KAK2711468.1"/>
    <property type="molecule type" value="Genomic_DNA"/>
</dbReference>
<dbReference type="InterPro" id="IPR051557">
    <property type="entry name" value="NipSnap_domain"/>
</dbReference>
<reference evidence="3" key="1">
    <citation type="submission" date="2023-07" db="EMBL/GenBank/DDBJ databases">
        <title>Chromosome-level genome assembly of Artemia franciscana.</title>
        <authorList>
            <person name="Jo E."/>
        </authorList>
    </citation>
    <scope>NUCLEOTIDE SEQUENCE</scope>
    <source>
        <tissue evidence="3">Whole body</tissue>
    </source>
</reference>
<dbReference type="EMBL" id="JAVRJZ010000016">
    <property type="protein sequence ID" value="KAK2711464.1"/>
    <property type="molecule type" value="Genomic_DNA"/>
</dbReference>
<accession>A0AA88L379</accession>
<dbReference type="AlphaFoldDB" id="A0AA88L379"/>
<evidence type="ECO:0000256" key="1">
    <source>
        <dbReference type="ARBA" id="ARBA00005291"/>
    </source>
</evidence>